<dbReference type="PANTHER" id="PTHR47331">
    <property type="entry name" value="PHD-TYPE DOMAIN-CONTAINING PROTEIN"/>
    <property type="match status" value="1"/>
</dbReference>
<protein>
    <recommendedName>
        <fullName evidence="1">DUF5641 domain-containing protein</fullName>
    </recommendedName>
</protein>
<dbReference type="InterPro" id="IPR008042">
    <property type="entry name" value="Retrotrans_Pao"/>
</dbReference>
<feature type="domain" description="DUF5641" evidence="1">
    <location>
        <begin position="549"/>
        <end position="618"/>
    </location>
</feature>
<keyword evidence="3" id="KW-1185">Reference proteome</keyword>
<name>A0AAV8VDZ2_9CUCU</name>
<dbReference type="InterPro" id="IPR040676">
    <property type="entry name" value="DUF5641"/>
</dbReference>
<dbReference type="Pfam" id="PF18701">
    <property type="entry name" value="DUF5641"/>
    <property type="match status" value="1"/>
</dbReference>
<evidence type="ECO:0000259" key="1">
    <source>
        <dbReference type="Pfam" id="PF18701"/>
    </source>
</evidence>
<dbReference type="EMBL" id="JANEYG010000128">
    <property type="protein sequence ID" value="KAJ8912490.1"/>
    <property type="molecule type" value="Genomic_DNA"/>
</dbReference>
<sequence length="622" mass="71368">MSGALLMLPRPVKRLKTKASSLKSNGHHTAQRTLFSLSGHSFFIPLFLIVHRISRSNFYVDDFLYGSDSRSEILQIQADVTIVLQKAGMQLRKWLCNDRDLINKFLLNNSLEVSVLNLSENENCKTLGISWNSTNDAILYESSLTAVNEKTLTKRLILSQLSQIFDPLGLLGPIIIVGKILMQKLWQSNTKWDEIIPDRLKDEWLRFYKELIYLRDINIPRHVTSSDRTFVELHGFGDASEQAYGACVYLRTKLKNGHFISRLLCAKSRVAPLKKLSLPRLELSSAVLLARLTDKVKNAINIKIDKIFLWSDSTIALSWIRGSPSRWKTFVANRVGEIQRLTKIENWNHVSSRENPADLISRGTTILELKDNDFWWTGPKWLTQEHLPIFELQSISDDIPEQRSITNIAALDDFDLFSRFSSLTRLQRVTAYCLRFIANSKIQVQEQRTTGALSVKELQNALNTLIRLAQKDSFNREYSNLLQKKGVPSKSKILSLNPFMDSENILRVGGRLRNSEYNFDKKFPIILPSDHKLTKLILKHEHNRLLHCVRTKWKRSDTNNDIQVGKVVLLKEEDVPPMQWPLGIIVDLHPGKDNIVRVVSVKVRGQTLKRGVNKVCVLPEEF</sequence>
<comment type="caution">
    <text evidence="2">The sequence shown here is derived from an EMBL/GenBank/DDBJ whole genome shotgun (WGS) entry which is preliminary data.</text>
</comment>
<dbReference type="Proteomes" id="UP001159042">
    <property type="component" value="Unassembled WGS sequence"/>
</dbReference>
<accession>A0AAV8VDZ2</accession>
<dbReference type="Pfam" id="PF05380">
    <property type="entry name" value="Peptidase_A17"/>
    <property type="match status" value="1"/>
</dbReference>
<proteinExistence type="predicted"/>
<gene>
    <name evidence="2" type="ORF">NQ315_014590</name>
</gene>
<evidence type="ECO:0000313" key="3">
    <source>
        <dbReference type="Proteomes" id="UP001159042"/>
    </source>
</evidence>
<dbReference type="AlphaFoldDB" id="A0AAV8VDZ2"/>
<organism evidence="2 3">
    <name type="scientific">Exocentrus adspersus</name>
    <dbReference type="NCBI Taxonomy" id="1586481"/>
    <lineage>
        <taxon>Eukaryota</taxon>
        <taxon>Metazoa</taxon>
        <taxon>Ecdysozoa</taxon>
        <taxon>Arthropoda</taxon>
        <taxon>Hexapoda</taxon>
        <taxon>Insecta</taxon>
        <taxon>Pterygota</taxon>
        <taxon>Neoptera</taxon>
        <taxon>Endopterygota</taxon>
        <taxon>Coleoptera</taxon>
        <taxon>Polyphaga</taxon>
        <taxon>Cucujiformia</taxon>
        <taxon>Chrysomeloidea</taxon>
        <taxon>Cerambycidae</taxon>
        <taxon>Lamiinae</taxon>
        <taxon>Acanthocinini</taxon>
        <taxon>Exocentrus</taxon>
    </lineage>
</organism>
<reference evidence="2 3" key="1">
    <citation type="journal article" date="2023" name="Insect Mol. Biol.">
        <title>Genome sequencing provides insights into the evolution of gene families encoding plant cell wall-degrading enzymes in longhorned beetles.</title>
        <authorList>
            <person name="Shin N.R."/>
            <person name="Okamura Y."/>
            <person name="Kirsch R."/>
            <person name="Pauchet Y."/>
        </authorList>
    </citation>
    <scope>NUCLEOTIDE SEQUENCE [LARGE SCALE GENOMIC DNA]</scope>
    <source>
        <strain evidence="2">EAD_L_NR</strain>
    </source>
</reference>
<evidence type="ECO:0000313" key="2">
    <source>
        <dbReference type="EMBL" id="KAJ8912490.1"/>
    </source>
</evidence>